<evidence type="ECO:0000256" key="2">
    <source>
        <dbReference type="ARBA" id="ARBA00006459"/>
    </source>
</evidence>
<feature type="transmembrane region" description="Helical" evidence="10">
    <location>
        <begin position="417"/>
        <end position="436"/>
    </location>
</feature>
<name>A0A8T0DC38_9TREM</name>
<accession>A0A8T0DC38</accession>
<evidence type="ECO:0000313" key="11">
    <source>
        <dbReference type="EMBL" id="KAF8565393.1"/>
    </source>
</evidence>
<keyword evidence="4 10" id="KW-0812">Transmembrane</keyword>
<dbReference type="GO" id="GO:0046872">
    <property type="term" value="F:metal ion binding"/>
    <property type="evidence" value="ECO:0007669"/>
    <property type="project" value="UniProtKB-KW"/>
</dbReference>
<dbReference type="GO" id="GO:0005886">
    <property type="term" value="C:plasma membrane"/>
    <property type="evidence" value="ECO:0007669"/>
    <property type="project" value="TreeGrafter"/>
</dbReference>
<organism evidence="11 12">
    <name type="scientific">Paragonimus westermani</name>
    <dbReference type="NCBI Taxonomy" id="34504"/>
    <lineage>
        <taxon>Eukaryota</taxon>
        <taxon>Metazoa</taxon>
        <taxon>Spiralia</taxon>
        <taxon>Lophotrochozoa</taxon>
        <taxon>Platyhelminthes</taxon>
        <taxon>Trematoda</taxon>
        <taxon>Digenea</taxon>
        <taxon>Plagiorchiida</taxon>
        <taxon>Troglotremata</taxon>
        <taxon>Troglotrematidae</taxon>
        <taxon>Paragonimus</taxon>
    </lineage>
</organism>
<evidence type="ECO:0000256" key="7">
    <source>
        <dbReference type="ARBA" id="ARBA00023180"/>
    </source>
</evidence>
<sequence length="442" mass="49339">MSAEEVSCSSGQHEEYRMGDIQTLPSVLSVNECDSEDSRTQLMILLGEKRKRGVWASSTETVLSCSGYSIGLGNFLRFPYLAISQGGGAFLIPYTVSLFLVGIPLFFMELAIAQFSGLGPLCVFNLVPVFNGIGWCMLTVSFIECIYYNVMMAWIIYYFCMSFQWNLPWSHCNNTWNTPNCFIYEELRHVHPSWFNSNTNGTVTRNGTIYRSAAEEFWLFNVLEISEGIDQMGRINWKMVLCLIASWIITYICSIQGVRSLGKASSAGKYAKQAKNLYSAAYVTAIIPCLFLTIILIRGVTLPGAWMGIKFFLVPSWSKLASFQIWSQAALQIFFSLGPSWGGIIAVASYNKYDHPIMRDSIVLPIIFSLSSIYGGFALFSVIGNLMYLSGVNSVQTFVRQGHGLAFVTYPEALNRLPGSAIWSVLFFAMLFTQGLDTQVIA</sequence>
<keyword evidence="12" id="KW-1185">Reference proteome</keyword>
<feature type="binding site" evidence="8">
    <location>
        <position position="67"/>
    </location>
    <ligand>
        <name>Na(+)</name>
        <dbReference type="ChEBI" id="CHEBI:29101"/>
        <label>1</label>
    </ligand>
</feature>
<keyword evidence="7" id="KW-0325">Glycoprotein</keyword>
<dbReference type="OrthoDB" id="6581954at2759"/>
<feature type="transmembrane region" description="Helical" evidence="10">
    <location>
        <begin position="145"/>
        <end position="165"/>
    </location>
</feature>
<dbReference type="PANTHER" id="PTHR11616:SF321">
    <property type="entry name" value="SODIUM-DEPENDENT NUTRIENT AMINO ACID TRANSPORTER 1-RELATED"/>
    <property type="match status" value="1"/>
</dbReference>
<evidence type="ECO:0000256" key="8">
    <source>
        <dbReference type="PIRSR" id="PIRSR600175-1"/>
    </source>
</evidence>
<evidence type="ECO:0000256" key="3">
    <source>
        <dbReference type="ARBA" id="ARBA00022448"/>
    </source>
</evidence>
<evidence type="ECO:0000256" key="1">
    <source>
        <dbReference type="ARBA" id="ARBA00004141"/>
    </source>
</evidence>
<dbReference type="Pfam" id="PF00209">
    <property type="entry name" value="SNF"/>
    <property type="match status" value="1"/>
</dbReference>
<keyword evidence="5 10" id="KW-1133">Transmembrane helix</keyword>
<dbReference type="InterPro" id="IPR000175">
    <property type="entry name" value="Na/ntran_symport"/>
</dbReference>
<dbReference type="AlphaFoldDB" id="A0A8T0DC38"/>
<dbReference type="PROSITE" id="PS00754">
    <property type="entry name" value="NA_NEUROTRAN_SYMP_2"/>
    <property type="match status" value="1"/>
</dbReference>
<feature type="transmembrane region" description="Helical" evidence="10">
    <location>
        <begin position="118"/>
        <end position="138"/>
    </location>
</feature>
<feature type="transmembrane region" description="Helical" evidence="10">
    <location>
        <begin position="329"/>
        <end position="350"/>
    </location>
</feature>
<protein>
    <submittedName>
        <fullName evidence="11">Uncharacterized protein</fullName>
    </submittedName>
</protein>
<dbReference type="GO" id="GO:0089718">
    <property type="term" value="P:amino acid import across plasma membrane"/>
    <property type="evidence" value="ECO:0007669"/>
    <property type="project" value="TreeGrafter"/>
</dbReference>
<evidence type="ECO:0000256" key="5">
    <source>
        <dbReference type="ARBA" id="ARBA00022989"/>
    </source>
</evidence>
<evidence type="ECO:0000256" key="10">
    <source>
        <dbReference type="SAM" id="Phobius"/>
    </source>
</evidence>
<dbReference type="PROSITE" id="PS50267">
    <property type="entry name" value="NA_NEUROTRAN_SYMP_3"/>
    <property type="match status" value="1"/>
</dbReference>
<evidence type="ECO:0000313" key="12">
    <source>
        <dbReference type="Proteomes" id="UP000699462"/>
    </source>
</evidence>
<feature type="transmembrane region" description="Helical" evidence="10">
    <location>
        <begin position="279"/>
        <end position="309"/>
    </location>
</feature>
<evidence type="ECO:0000256" key="4">
    <source>
        <dbReference type="ARBA" id="ARBA00022692"/>
    </source>
</evidence>
<keyword evidence="8" id="KW-0915">Sodium</keyword>
<reference evidence="11 12" key="1">
    <citation type="submission" date="2019-07" db="EMBL/GenBank/DDBJ databases">
        <title>Annotation for the trematode Paragonimus westermani.</title>
        <authorList>
            <person name="Choi Y.-J."/>
        </authorList>
    </citation>
    <scope>NUCLEOTIDE SEQUENCE [LARGE SCALE GENOMIC DNA]</scope>
    <source>
        <strain evidence="11">180907_Pwestermani</strain>
    </source>
</reference>
<feature type="binding site" evidence="8">
    <location>
        <position position="336"/>
    </location>
    <ligand>
        <name>Na(+)</name>
        <dbReference type="ChEBI" id="CHEBI:29101"/>
        <label>1</label>
    </ligand>
</feature>
<comment type="similarity">
    <text evidence="2">Belongs to the sodium:neurotransmitter symporter (SNF) (TC 2.A.22) family.</text>
</comment>
<dbReference type="PRINTS" id="PR00176">
    <property type="entry name" value="NANEUSMPORT"/>
</dbReference>
<dbReference type="Proteomes" id="UP000699462">
    <property type="component" value="Unassembled WGS sequence"/>
</dbReference>
<evidence type="ECO:0000256" key="6">
    <source>
        <dbReference type="ARBA" id="ARBA00023136"/>
    </source>
</evidence>
<feature type="binding site" evidence="8">
    <location>
        <position position="437"/>
    </location>
    <ligand>
        <name>Na(+)</name>
        <dbReference type="ChEBI" id="CHEBI:29101"/>
        <label>1</label>
    </ligand>
</feature>
<dbReference type="SUPFAM" id="SSF161070">
    <property type="entry name" value="SNF-like"/>
    <property type="match status" value="1"/>
</dbReference>
<feature type="disulfide bond" evidence="9">
    <location>
        <begin position="172"/>
        <end position="181"/>
    </location>
</feature>
<feature type="binding site" evidence="8">
    <location>
        <position position="74"/>
    </location>
    <ligand>
        <name>Na(+)</name>
        <dbReference type="ChEBI" id="CHEBI:29101"/>
        <label>1</label>
    </ligand>
</feature>
<comment type="caution">
    <text evidence="11">The sequence shown here is derived from an EMBL/GenBank/DDBJ whole genome shotgun (WGS) entry which is preliminary data.</text>
</comment>
<comment type="subcellular location">
    <subcellularLocation>
        <location evidence="1">Membrane</location>
        <topology evidence="1">Multi-pass membrane protein</topology>
    </subcellularLocation>
</comment>
<feature type="transmembrane region" description="Helical" evidence="10">
    <location>
        <begin position="237"/>
        <end position="258"/>
    </location>
</feature>
<dbReference type="GO" id="GO:0005283">
    <property type="term" value="F:amino acid:sodium symporter activity"/>
    <property type="evidence" value="ECO:0007669"/>
    <property type="project" value="TreeGrafter"/>
</dbReference>
<keyword evidence="8" id="KW-0479">Metal-binding</keyword>
<keyword evidence="6 10" id="KW-0472">Membrane</keyword>
<keyword evidence="3" id="KW-0813">Transport</keyword>
<proteinExistence type="inferred from homology"/>
<dbReference type="InterPro" id="IPR037272">
    <property type="entry name" value="SNS_sf"/>
</dbReference>
<feature type="transmembrane region" description="Helical" evidence="10">
    <location>
        <begin position="362"/>
        <end position="383"/>
    </location>
</feature>
<gene>
    <name evidence="11" type="ORF">P879_05260</name>
</gene>
<dbReference type="PANTHER" id="PTHR11616">
    <property type="entry name" value="SODIUM/CHLORIDE DEPENDENT TRANSPORTER"/>
    <property type="match status" value="1"/>
</dbReference>
<feature type="transmembrane region" description="Helical" evidence="10">
    <location>
        <begin position="91"/>
        <end position="112"/>
    </location>
</feature>
<keyword evidence="9" id="KW-1015">Disulfide bond</keyword>
<evidence type="ECO:0000256" key="9">
    <source>
        <dbReference type="PIRSR" id="PIRSR600175-2"/>
    </source>
</evidence>
<dbReference type="EMBL" id="JTDF01006838">
    <property type="protein sequence ID" value="KAF8565393.1"/>
    <property type="molecule type" value="Genomic_DNA"/>
</dbReference>